<feature type="domain" description="Histidine kinase" evidence="15">
    <location>
        <begin position="389"/>
        <end position="604"/>
    </location>
</feature>
<proteinExistence type="predicted"/>
<dbReference type="PROSITE" id="PS50109">
    <property type="entry name" value="HIS_KIN"/>
    <property type="match status" value="1"/>
</dbReference>
<keyword evidence="8" id="KW-0547">Nucleotide-binding</keyword>
<evidence type="ECO:0000256" key="6">
    <source>
        <dbReference type="ARBA" id="ARBA00022679"/>
    </source>
</evidence>
<dbReference type="InterPro" id="IPR036890">
    <property type="entry name" value="HATPase_C_sf"/>
</dbReference>
<gene>
    <name evidence="16" type="ORF">KL86DPRO_11854</name>
</gene>
<name>A0A212JN35_9DELT</name>
<dbReference type="CDD" id="cd00082">
    <property type="entry name" value="HisKA"/>
    <property type="match status" value="1"/>
</dbReference>
<dbReference type="PRINTS" id="PR00344">
    <property type="entry name" value="BCTRLSENSOR"/>
</dbReference>
<dbReference type="EC" id="2.7.13.3" evidence="3"/>
<comment type="subcellular location">
    <subcellularLocation>
        <location evidence="2">Cell membrane</location>
        <topology evidence="2">Multi-pass membrane protein</topology>
    </subcellularLocation>
</comment>
<evidence type="ECO:0000313" key="16">
    <source>
        <dbReference type="EMBL" id="SBW00853.1"/>
    </source>
</evidence>
<keyword evidence="6 16" id="KW-0808">Transferase</keyword>
<dbReference type="CDD" id="cd12914">
    <property type="entry name" value="PDC1_DGC_like"/>
    <property type="match status" value="1"/>
</dbReference>
<dbReference type="InterPro" id="IPR004358">
    <property type="entry name" value="Sig_transdc_His_kin-like_C"/>
</dbReference>
<dbReference type="InterPro" id="IPR005467">
    <property type="entry name" value="His_kinase_dom"/>
</dbReference>
<evidence type="ECO:0000256" key="7">
    <source>
        <dbReference type="ARBA" id="ARBA00022692"/>
    </source>
</evidence>
<dbReference type="InterPro" id="IPR029151">
    <property type="entry name" value="Sensor-like_sf"/>
</dbReference>
<keyword evidence="10" id="KW-0067">ATP-binding</keyword>
<keyword evidence="5" id="KW-0597">Phosphoprotein</keyword>
<feature type="transmembrane region" description="Helical" evidence="14">
    <location>
        <begin position="308"/>
        <end position="331"/>
    </location>
</feature>
<evidence type="ECO:0000256" key="2">
    <source>
        <dbReference type="ARBA" id="ARBA00004651"/>
    </source>
</evidence>
<evidence type="ECO:0000256" key="10">
    <source>
        <dbReference type="ARBA" id="ARBA00022840"/>
    </source>
</evidence>
<comment type="catalytic activity">
    <reaction evidence="1">
        <text>ATP + protein L-histidine = ADP + protein N-phospho-L-histidine.</text>
        <dbReference type="EC" id="2.7.13.3"/>
    </reaction>
</comment>
<keyword evidence="9" id="KW-0418">Kinase</keyword>
<organism evidence="16">
    <name type="scientific">uncultured delta proteobacterium</name>
    <dbReference type="NCBI Taxonomy" id="34034"/>
    <lineage>
        <taxon>Bacteria</taxon>
        <taxon>Deltaproteobacteria</taxon>
        <taxon>environmental samples</taxon>
    </lineage>
</organism>
<evidence type="ECO:0000256" key="3">
    <source>
        <dbReference type="ARBA" id="ARBA00012438"/>
    </source>
</evidence>
<dbReference type="GO" id="GO:0005886">
    <property type="term" value="C:plasma membrane"/>
    <property type="evidence" value="ECO:0007669"/>
    <property type="project" value="UniProtKB-SubCell"/>
</dbReference>
<dbReference type="Pfam" id="PF02743">
    <property type="entry name" value="dCache_1"/>
    <property type="match status" value="1"/>
</dbReference>
<reference evidence="16" key="1">
    <citation type="submission" date="2016-04" db="EMBL/GenBank/DDBJ databases">
        <authorList>
            <person name="Evans L.H."/>
            <person name="Alamgir A."/>
            <person name="Owens N."/>
            <person name="Weber N.D."/>
            <person name="Virtaneva K."/>
            <person name="Barbian K."/>
            <person name="Babar A."/>
            <person name="Rosenke K."/>
        </authorList>
    </citation>
    <scope>NUCLEOTIDE SEQUENCE</scope>
    <source>
        <strain evidence="16">86</strain>
    </source>
</reference>
<dbReference type="InterPro" id="IPR017055">
    <property type="entry name" value="Sig_transdc_His_kinase_DctB"/>
</dbReference>
<dbReference type="EMBL" id="FLUQ01000001">
    <property type="protein sequence ID" value="SBW00853.1"/>
    <property type="molecule type" value="Genomic_DNA"/>
</dbReference>
<dbReference type="SMART" id="SM00387">
    <property type="entry name" value="HATPase_c"/>
    <property type="match status" value="1"/>
</dbReference>
<evidence type="ECO:0000256" key="1">
    <source>
        <dbReference type="ARBA" id="ARBA00000085"/>
    </source>
</evidence>
<dbReference type="InterPro" id="IPR036097">
    <property type="entry name" value="HisK_dim/P_sf"/>
</dbReference>
<evidence type="ECO:0000256" key="14">
    <source>
        <dbReference type="SAM" id="Phobius"/>
    </source>
</evidence>
<keyword evidence="7 14" id="KW-0812">Transmembrane</keyword>
<evidence type="ECO:0000256" key="5">
    <source>
        <dbReference type="ARBA" id="ARBA00022553"/>
    </source>
</evidence>
<dbReference type="InterPro" id="IPR033479">
    <property type="entry name" value="dCache_1"/>
</dbReference>
<protein>
    <recommendedName>
        <fullName evidence="3">histidine kinase</fullName>
        <ecNumber evidence="3">2.7.13.3</ecNumber>
    </recommendedName>
</protein>
<evidence type="ECO:0000256" key="8">
    <source>
        <dbReference type="ARBA" id="ARBA00022741"/>
    </source>
</evidence>
<dbReference type="CDD" id="cd00075">
    <property type="entry name" value="HATPase"/>
    <property type="match status" value="1"/>
</dbReference>
<dbReference type="PANTHER" id="PTHR43065:SF46">
    <property type="entry name" value="C4-DICARBOXYLATE TRANSPORT SENSOR PROTEIN DCTB"/>
    <property type="match status" value="1"/>
</dbReference>
<dbReference type="GO" id="GO:0005524">
    <property type="term" value="F:ATP binding"/>
    <property type="evidence" value="ECO:0007669"/>
    <property type="project" value="UniProtKB-KW"/>
</dbReference>
<dbReference type="AlphaFoldDB" id="A0A212JN35"/>
<dbReference type="Gene3D" id="3.30.450.20">
    <property type="entry name" value="PAS domain"/>
    <property type="match status" value="2"/>
</dbReference>
<dbReference type="Pfam" id="PF00512">
    <property type="entry name" value="HisKA"/>
    <property type="match status" value="1"/>
</dbReference>
<accession>A0A212JN35</accession>
<dbReference type="Pfam" id="PF02518">
    <property type="entry name" value="HATPase_c"/>
    <property type="match status" value="1"/>
</dbReference>
<dbReference type="SUPFAM" id="SSF103190">
    <property type="entry name" value="Sensory domain-like"/>
    <property type="match status" value="1"/>
</dbReference>
<keyword evidence="13 14" id="KW-0472">Membrane</keyword>
<dbReference type="Gene3D" id="6.10.250.3020">
    <property type="match status" value="1"/>
</dbReference>
<dbReference type="SMART" id="SM00388">
    <property type="entry name" value="HisKA"/>
    <property type="match status" value="1"/>
</dbReference>
<dbReference type="InterPro" id="IPR003594">
    <property type="entry name" value="HATPase_dom"/>
</dbReference>
<dbReference type="PANTHER" id="PTHR43065">
    <property type="entry name" value="SENSOR HISTIDINE KINASE"/>
    <property type="match status" value="1"/>
</dbReference>
<keyword evidence="11 14" id="KW-1133">Transmembrane helix</keyword>
<dbReference type="InterPro" id="IPR003661">
    <property type="entry name" value="HisK_dim/P_dom"/>
</dbReference>
<evidence type="ECO:0000256" key="4">
    <source>
        <dbReference type="ARBA" id="ARBA00022475"/>
    </source>
</evidence>
<dbReference type="SUPFAM" id="SSF47384">
    <property type="entry name" value="Homodimeric domain of signal transducing histidine kinase"/>
    <property type="match status" value="1"/>
</dbReference>
<dbReference type="Gene3D" id="1.10.287.130">
    <property type="match status" value="1"/>
</dbReference>
<keyword evidence="12" id="KW-0902">Two-component regulatory system</keyword>
<evidence type="ECO:0000256" key="9">
    <source>
        <dbReference type="ARBA" id="ARBA00022777"/>
    </source>
</evidence>
<evidence type="ECO:0000256" key="11">
    <source>
        <dbReference type="ARBA" id="ARBA00022989"/>
    </source>
</evidence>
<dbReference type="Gene3D" id="3.30.565.10">
    <property type="entry name" value="Histidine kinase-like ATPase, C-terminal domain"/>
    <property type="match status" value="1"/>
</dbReference>
<evidence type="ECO:0000256" key="13">
    <source>
        <dbReference type="ARBA" id="ARBA00023136"/>
    </source>
</evidence>
<evidence type="ECO:0000259" key="15">
    <source>
        <dbReference type="PROSITE" id="PS50109"/>
    </source>
</evidence>
<feature type="transmembrane region" description="Helical" evidence="14">
    <location>
        <begin position="20"/>
        <end position="41"/>
    </location>
</feature>
<dbReference type="GO" id="GO:0000155">
    <property type="term" value="F:phosphorelay sensor kinase activity"/>
    <property type="evidence" value="ECO:0007669"/>
    <property type="project" value="InterPro"/>
</dbReference>
<sequence>MASPRPAQRWRYHLGGKSFAVSLLLGFPLCLCAVWFFTHIAEQRFAESMARRARERLVIYSGTLDSALNRFSYLSFVLASHPEVQRSVTRGDNIDAMNRYLEELNKTAKSMELFIINREGITIAASNWNNSESFVGHDYHYRPYFQNAMNVGHGQFFGVGATTGKPGFFFTKPIPDPDKAEDGGPHTPAGVAVTKVNLAMLQREWSDSGETVFITDEHGIIFLSSRDEWRYRATKPLSDEAGDALLYQRQYGNTLPDPIEVAAYKRGSLDLMDIGGETWMYTTRRFVEYGWTFWFLTPVTALEQETQVLWLIGGSAVCILLLLLLLARTVLAWSRARRGAMEAKRIQAVNRRLAQEIRIRKETEKELLAAQDDLLHASRMAALGQVAASVVHELSQPVTAMGMFAASCRRLAEEGRQDKVVQTIGHMTGLVDRIKVLIDQLRHFSRKAPGHTGMVPLKAAIANALTVLQFKQEEAACAVSVVCPDNTAVLADAMQLEQVLINLIHNALDAVGALEKSEERTVSIEAAVDTDMVTVSVTDNGPGIGPADRDHIFTPFFSTKKSGEGIGLGLAIVDNIVRSMRGEIRVADNLPRGTRFALRLRLAEHDGNTQ</sequence>
<dbReference type="PIRSF" id="PIRSF036431">
    <property type="entry name" value="STHK_DctB"/>
    <property type="match status" value="1"/>
</dbReference>
<evidence type="ECO:0000256" key="12">
    <source>
        <dbReference type="ARBA" id="ARBA00023012"/>
    </source>
</evidence>
<keyword evidence="4" id="KW-1003">Cell membrane</keyword>
<dbReference type="SUPFAM" id="SSF55874">
    <property type="entry name" value="ATPase domain of HSP90 chaperone/DNA topoisomerase II/histidine kinase"/>
    <property type="match status" value="1"/>
</dbReference>